<sequence length="362" mass="41389">MPGGQCLINVDPQLTSRLVQAPYDVRREIFKYLIPQNIHVYLDHDQLRLSECLVYSQATEEQLGRERPTDVPDGNQDEHLRHQAWARRLMSPWGPHSICEEALLGSQISGQSRDVAADALLRTCRLINSDIFDLMSCHTSFAVGDIATLDALCSIQRSCEETGLLRLQTLNVVLRLPLSVVAAIELRSVGKSSQLQMDGRSIDVDISQTEHRQAEMWLGLSRNLNRLASLKTLHVWVDHDRKEDWWNIDEKAILSPFASFASRSDVKVLINLPSHAADDESIEPFNIHRRDRQTYFSYVRSDGQLDVRFVQQFPLMREFGEFGEMTYSECDEWERRIWKQGLDVRKDLEDLANAGLCSVGPI</sequence>
<keyword evidence="3" id="KW-1185">Reference proteome</keyword>
<proteinExistence type="predicted"/>
<reference evidence="2" key="1">
    <citation type="journal article" date="2021" name="Nat. Commun.">
        <title>Genetic determinants of endophytism in the Arabidopsis root mycobiome.</title>
        <authorList>
            <person name="Mesny F."/>
            <person name="Miyauchi S."/>
            <person name="Thiergart T."/>
            <person name="Pickel B."/>
            <person name="Atanasova L."/>
            <person name="Karlsson M."/>
            <person name="Huettel B."/>
            <person name="Barry K.W."/>
            <person name="Haridas S."/>
            <person name="Chen C."/>
            <person name="Bauer D."/>
            <person name="Andreopoulos W."/>
            <person name="Pangilinan J."/>
            <person name="LaButti K."/>
            <person name="Riley R."/>
            <person name="Lipzen A."/>
            <person name="Clum A."/>
            <person name="Drula E."/>
            <person name="Henrissat B."/>
            <person name="Kohler A."/>
            <person name="Grigoriev I.V."/>
            <person name="Martin F.M."/>
            <person name="Hacquard S."/>
        </authorList>
    </citation>
    <scope>NUCLEOTIDE SEQUENCE</scope>
    <source>
        <strain evidence="2">MPI-SDFR-AT-0120</strain>
    </source>
</reference>
<protein>
    <recommendedName>
        <fullName evidence="1">DUF7730 domain-containing protein</fullName>
    </recommendedName>
</protein>
<dbReference type="InterPro" id="IPR056632">
    <property type="entry name" value="DUF7730"/>
</dbReference>
<evidence type="ECO:0000313" key="2">
    <source>
        <dbReference type="EMBL" id="KAH7079470.1"/>
    </source>
</evidence>
<dbReference type="OrthoDB" id="3743420at2759"/>
<dbReference type="EMBL" id="JAGMVJ010000016">
    <property type="protein sequence ID" value="KAH7079470.1"/>
    <property type="molecule type" value="Genomic_DNA"/>
</dbReference>
<gene>
    <name evidence="2" type="ORF">FB567DRAFT_532640</name>
</gene>
<comment type="caution">
    <text evidence="2">The sequence shown here is derived from an EMBL/GenBank/DDBJ whole genome shotgun (WGS) entry which is preliminary data.</text>
</comment>
<dbReference type="Pfam" id="PF24864">
    <property type="entry name" value="DUF7730"/>
    <property type="match status" value="1"/>
</dbReference>
<accession>A0A8K0VUZ3</accession>
<evidence type="ECO:0000259" key="1">
    <source>
        <dbReference type="Pfam" id="PF24864"/>
    </source>
</evidence>
<name>A0A8K0VUZ3_9PLEO</name>
<dbReference type="Proteomes" id="UP000813461">
    <property type="component" value="Unassembled WGS sequence"/>
</dbReference>
<evidence type="ECO:0000313" key="3">
    <source>
        <dbReference type="Proteomes" id="UP000813461"/>
    </source>
</evidence>
<organism evidence="2 3">
    <name type="scientific">Paraphoma chrysanthemicola</name>
    <dbReference type="NCBI Taxonomy" id="798071"/>
    <lineage>
        <taxon>Eukaryota</taxon>
        <taxon>Fungi</taxon>
        <taxon>Dikarya</taxon>
        <taxon>Ascomycota</taxon>
        <taxon>Pezizomycotina</taxon>
        <taxon>Dothideomycetes</taxon>
        <taxon>Pleosporomycetidae</taxon>
        <taxon>Pleosporales</taxon>
        <taxon>Pleosporineae</taxon>
        <taxon>Phaeosphaeriaceae</taxon>
        <taxon>Paraphoma</taxon>
    </lineage>
</organism>
<feature type="domain" description="DUF7730" evidence="1">
    <location>
        <begin position="13"/>
        <end position="278"/>
    </location>
</feature>
<dbReference type="AlphaFoldDB" id="A0A8K0VUZ3"/>